<evidence type="ECO:0000256" key="6">
    <source>
        <dbReference type="ARBA" id="ARBA00022918"/>
    </source>
</evidence>
<keyword evidence="1" id="KW-0808">Transferase</keyword>
<dbReference type="PANTHER" id="PTHR37984:SF5">
    <property type="entry name" value="PROTEIN NYNRIN-LIKE"/>
    <property type="match status" value="1"/>
</dbReference>
<accession>A0A1X7UAD3</accession>
<dbReference type="PANTHER" id="PTHR37984">
    <property type="entry name" value="PROTEIN CBG26694"/>
    <property type="match status" value="1"/>
</dbReference>
<dbReference type="OMA" id="FQYDITH"/>
<evidence type="ECO:0000256" key="5">
    <source>
        <dbReference type="ARBA" id="ARBA00022801"/>
    </source>
</evidence>
<dbReference type="InterPro" id="IPR050951">
    <property type="entry name" value="Retrovirus_Pol_polyprotein"/>
</dbReference>
<evidence type="ECO:0000259" key="7">
    <source>
        <dbReference type="Pfam" id="PF17917"/>
    </source>
</evidence>
<dbReference type="STRING" id="400682.A0A1X7UAD3"/>
<evidence type="ECO:0000256" key="2">
    <source>
        <dbReference type="ARBA" id="ARBA00022695"/>
    </source>
</evidence>
<dbReference type="SUPFAM" id="SSF56672">
    <property type="entry name" value="DNA/RNA polymerases"/>
    <property type="match status" value="1"/>
</dbReference>
<dbReference type="AlphaFoldDB" id="A0A1X7UAD3"/>
<feature type="domain" description="Reverse transcriptase RNase H-like" evidence="7">
    <location>
        <begin position="1"/>
        <end position="69"/>
    </location>
</feature>
<evidence type="ECO:0000313" key="8">
    <source>
        <dbReference type="EnsemblMetazoa" id="Aqu2.1.24421_001"/>
    </source>
</evidence>
<keyword evidence="5" id="KW-0378">Hydrolase</keyword>
<dbReference type="eggNOG" id="ENOG502T2GR">
    <property type="taxonomic scope" value="Eukaryota"/>
</dbReference>
<proteinExistence type="predicted"/>
<dbReference type="InParanoid" id="A0A1X7UAD3"/>
<keyword evidence="2" id="KW-0548">Nucleotidyltransferase</keyword>
<keyword evidence="4" id="KW-0255">Endonuclease</keyword>
<dbReference type="InterPro" id="IPR043502">
    <property type="entry name" value="DNA/RNA_pol_sf"/>
</dbReference>
<dbReference type="InterPro" id="IPR041373">
    <property type="entry name" value="RT_RNaseH"/>
</dbReference>
<keyword evidence="6" id="KW-0695">RNA-directed DNA polymerase</keyword>
<keyword evidence="3" id="KW-0540">Nuclease</keyword>
<dbReference type="GO" id="GO:0016787">
    <property type="term" value="F:hydrolase activity"/>
    <property type="evidence" value="ECO:0007669"/>
    <property type="project" value="UniProtKB-KW"/>
</dbReference>
<evidence type="ECO:0000256" key="1">
    <source>
        <dbReference type="ARBA" id="ARBA00022679"/>
    </source>
</evidence>
<protein>
    <recommendedName>
        <fullName evidence="7">Reverse transcriptase RNase H-like domain-containing protein</fullName>
    </recommendedName>
</protein>
<evidence type="ECO:0000256" key="3">
    <source>
        <dbReference type="ARBA" id="ARBA00022722"/>
    </source>
</evidence>
<dbReference type="GO" id="GO:0003964">
    <property type="term" value="F:RNA-directed DNA polymerase activity"/>
    <property type="evidence" value="ECO:0007669"/>
    <property type="project" value="UniProtKB-KW"/>
</dbReference>
<name>A0A1X7UAD3_AMPQE</name>
<dbReference type="EnsemblMetazoa" id="Aqu2.1.24421_001">
    <property type="protein sequence ID" value="Aqu2.1.24421_001"/>
    <property type="gene ID" value="Aqu2.1.24421"/>
</dbReference>
<reference evidence="8" key="1">
    <citation type="submission" date="2017-05" db="UniProtKB">
        <authorList>
            <consortium name="EnsemblMetazoa"/>
        </authorList>
    </citation>
    <scope>IDENTIFICATION</scope>
</reference>
<dbReference type="GO" id="GO:0004519">
    <property type="term" value="F:endonuclease activity"/>
    <property type="evidence" value="ECO:0007669"/>
    <property type="project" value="UniProtKB-KW"/>
</dbReference>
<organism evidence="8">
    <name type="scientific">Amphimedon queenslandica</name>
    <name type="common">Sponge</name>
    <dbReference type="NCBI Taxonomy" id="400682"/>
    <lineage>
        <taxon>Eukaryota</taxon>
        <taxon>Metazoa</taxon>
        <taxon>Porifera</taxon>
        <taxon>Demospongiae</taxon>
        <taxon>Heteroscleromorpha</taxon>
        <taxon>Haplosclerida</taxon>
        <taxon>Niphatidae</taxon>
        <taxon>Amphimedon</taxon>
    </lineage>
</organism>
<sequence length="95" mass="11047">MSKTEKRYSQIEKEALGIVWACDKFKDYMLKKPISLETDHKPLVPLLGKTSLANVPLSILRFRLRLSRFQYDITHVPGKLLYTADTLHEPQSLKF</sequence>
<dbReference type="Pfam" id="PF17917">
    <property type="entry name" value="RT_RNaseH"/>
    <property type="match status" value="1"/>
</dbReference>
<evidence type="ECO:0000256" key="4">
    <source>
        <dbReference type="ARBA" id="ARBA00022759"/>
    </source>
</evidence>